<dbReference type="SUPFAM" id="SSF55298">
    <property type="entry name" value="YjgF-like"/>
    <property type="match status" value="2"/>
</dbReference>
<dbReference type="InterPro" id="IPR006175">
    <property type="entry name" value="YjgF/YER057c/UK114"/>
</dbReference>
<comment type="pathway">
    <text evidence="1">Protein modification; peptidyl-diphthamide biosynthesis.</text>
</comment>
<evidence type="ECO:0000256" key="6">
    <source>
        <dbReference type="ARBA" id="ARBA00031202"/>
    </source>
</evidence>
<evidence type="ECO:0000256" key="7">
    <source>
        <dbReference type="ARBA" id="ARBA00031552"/>
    </source>
</evidence>
<reference evidence="11" key="1">
    <citation type="journal article" date="2023" name="Insect Mol. Biol.">
        <title>Genome sequencing provides insights into the evolution of gene families encoding plant cell wall-degrading enzymes in longhorned beetles.</title>
        <authorList>
            <person name="Shin N.R."/>
            <person name="Okamura Y."/>
            <person name="Kirsch R."/>
            <person name="Pauchet Y."/>
        </authorList>
    </citation>
    <scope>NUCLEOTIDE SEQUENCE</scope>
    <source>
        <strain evidence="11">RBIC_L_NR</strain>
    </source>
</reference>
<name>A0AAV8ZSZ3_9CUCU</name>
<evidence type="ECO:0000256" key="5">
    <source>
        <dbReference type="ARBA" id="ARBA00029814"/>
    </source>
</evidence>
<dbReference type="EMBL" id="JANEYF010000366">
    <property type="protein sequence ID" value="KAJ8970366.1"/>
    <property type="molecule type" value="Genomic_DNA"/>
</dbReference>
<evidence type="ECO:0000259" key="10">
    <source>
        <dbReference type="Pfam" id="PF01902"/>
    </source>
</evidence>
<dbReference type="GO" id="GO:0017178">
    <property type="term" value="F:diphthine-ammonia ligase activity"/>
    <property type="evidence" value="ECO:0007669"/>
    <property type="project" value="UniProtKB-EC"/>
</dbReference>
<dbReference type="PANTHER" id="PTHR12196:SF2">
    <property type="entry name" value="DIPHTHINE--AMMONIA LIGASE"/>
    <property type="match status" value="1"/>
</dbReference>
<dbReference type="Proteomes" id="UP001162156">
    <property type="component" value="Unassembled WGS sequence"/>
</dbReference>
<evidence type="ECO:0000256" key="2">
    <source>
        <dbReference type="ARBA" id="ARBA00008496"/>
    </source>
</evidence>
<evidence type="ECO:0000256" key="9">
    <source>
        <dbReference type="ARBA" id="ARBA00048108"/>
    </source>
</evidence>
<proteinExistence type="inferred from homology"/>
<dbReference type="InterPro" id="IPR035959">
    <property type="entry name" value="RutC-like_sf"/>
</dbReference>
<organism evidence="11 12">
    <name type="scientific">Rhamnusium bicolor</name>
    <dbReference type="NCBI Taxonomy" id="1586634"/>
    <lineage>
        <taxon>Eukaryota</taxon>
        <taxon>Metazoa</taxon>
        <taxon>Ecdysozoa</taxon>
        <taxon>Arthropoda</taxon>
        <taxon>Hexapoda</taxon>
        <taxon>Insecta</taxon>
        <taxon>Pterygota</taxon>
        <taxon>Neoptera</taxon>
        <taxon>Endopterygota</taxon>
        <taxon>Coleoptera</taxon>
        <taxon>Polyphaga</taxon>
        <taxon>Cucujiformia</taxon>
        <taxon>Chrysomeloidea</taxon>
        <taxon>Cerambycidae</taxon>
        <taxon>Lepturinae</taxon>
        <taxon>Rhagiini</taxon>
        <taxon>Rhamnusium</taxon>
    </lineage>
</organism>
<dbReference type="Gene3D" id="3.30.1330.40">
    <property type="entry name" value="RutC-like"/>
    <property type="match status" value="2"/>
</dbReference>
<dbReference type="FunFam" id="3.30.1330.40:FF:000010">
    <property type="entry name" value="Diphthine--ammonia ligase"/>
    <property type="match status" value="1"/>
</dbReference>
<gene>
    <name evidence="11" type="ORF">NQ314_001277</name>
</gene>
<keyword evidence="12" id="KW-1185">Reference proteome</keyword>
<dbReference type="FunFam" id="3.40.50.620:FF:000145">
    <property type="entry name" value="ATP-binding domain containing protein"/>
    <property type="match status" value="1"/>
</dbReference>
<comment type="similarity">
    <text evidence="2">Belongs to the Diphthine--ammonia ligase family.</text>
</comment>
<sequence>MKVVALISGGKDSTFNMMQCIAAGHEIVALANLVPHSKTEIDSYMYQSVGHEAIDLISDAIDLPLYKRETLGISNERGKTYQPSENDEVEDLYLLLQQVKDEIEVEAVSVGAILSDYQRVRVENVEDSDVILHSNDPIAPVGYLKFKKLALEVKLPTLDLYSRLEGLPLKDSDGYVTDHGEEAFDLTESAILSANKHSVEDVCSVCMFIGDMSQYAELNKLYINTFNHVNPPSRACVQVPFDQKCPVRIEALSWKQPSKNSGDSLIKRKTMHVQSRSHWAPANIGPYSQSVRIENFIHLAGQIGLVPGSMEMVNGGIKSQCQLALRHLKRLLKAVDTNFNLRNVVQGICYVTDISYVEPSRKMWEERTNNAIVDYVVVTGLPRDALVEWHVWAHKHNNQFEYEERGKCIDNYSISIYRRWNYENNIVAILCRVDHPESDIGFNNKIFREAMDYTLQKLKQGQEDDTSIFSIKIFYSVTKNLQSAFFIDYFEEFTKDIFLSYTFVPVISLKNRQTFLSICGIRIQ</sequence>
<evidence type="ECO:0000256" key="4">
    <source>
        <dbReference type="ARBA" id="ARBA00018426"/>
    </source>
</evidence>
<dbReference type="SUPFAM" id="SSF52402">
    <property type="entry name" value="Adenine nucleotide alpha hydrolases-like"/>
    <property type="match status" value="1"/>
</dbReference>
<comment type="caution">
    <text evidence="11">The sequence shown here is derived from an EMBL/GenBank/DDBJ whole genome shotgun (WGS) entry which is preliminary data.</text>
</comment>
<dbReference type="InterPro" id="IPR030662">
    <property type="entry name" value="DPH6/MJ0570"/>
</dbReference>
<dbReference type="CDD" id="cd06156">
    <property type="entry name" value="eu_AANH_C_2"/>
    <property type="match status" value="1"/>
</dbReference>
<dbReference type="EC" id="6.3.1.14" evidence="3"/>
<evidence type="ECO:0000256" key="1">
    <source>
        <dbReference type="ARBA" id="ARBA00005156"/>
    </source>
</evidence>
<evidence type="ECO:0000313" key="11">
    <source>
        <dbReference type="EMBL" id="KAJ8970366.1"/>
    </source>
</evidence>
<evidence type="ECO:0000313" key="12">
    <source>
        <dbReference type="Proteomes" id="UP001162156"/>
    </source>
</evidence>
<dbReference type="PANTHER" id="PTHR12196">
    <property type="entry name" value="DOMAIN OF UNKNOWN FUNCTION 71 DUF71 -CONTAINING PROTEIN"/>
    <property type="match status" value="1"/>
</dbReference>
<dbReference type="Gene3D" id="3.40.50.620">
    <property type="entry name" value="HUPs"/>
    <property type="match status" value="1"/>
</dbReference>
<feature type="domain" description="Diphthamide synthase" evidence="10">
    <location>
        <begin position="1"/>
        <end position="125"/>
    </location>
</feature>
<evidence type="ECO:0000256" key="8">
    <source>
        <dbReference type="ARBA" id="ARBA00032849"/>
    </source>
</evidence>
<dbReference type="Pfam" id="PF01042">
    <property type="entry name" value="Ribonuc_L-PSP"/>
    <property type="match status" value="2"/>
</dbReference>
<protein>
    <recommendedName>
        <fullName evidence="4">Diphthine--ammonia ligase</fullName>
        <ecNumber evidence="3">6.3.1.14</ecNumber>
    </recommendedName>
    <alternativeName>
        <fullName evidence="6">ATP-binding domain-containing protein 4</fullName>
    </alternativeName>
    <alternativeName>
        <fullName evidence="5">Diphthamide synthase</fullName>
    </alternativeName>
    <alternativeName>
        <fullName evidence="7">Diphthamide synthetase</fullName>
    </alternativeName>
    <alternativeName>
        <fullName evidence="8">Protein DPH6 homolog</fullName>
    </alternativeName>
</protein>
<comment type="catalytic activity">
    <reaction evidence="9">
        <text>diphthine-[translation elongation factor 2] + NH4(+) + ATP = diphthamide-[translation elongation factor 2] + AMP + diphosphate + H(+)</text>
        <dbReference type="Rhea" id="RHEA:19753"/>
        <dbReference type="Rhea" id="RHEA-COMP:10172"/>
        <dbReference type="Rhea" id="RHEA-COMP:10174"/>
        <dbReference type="ChEBI" id="CHEBI:15378"/>
        <dbReference type="ChEBI" id="CHEBI:16692"/>
        <dbReference type="ChEBI" id="CHEBI:28938"/>
        <dbReference type="ChEBI" id="CHEBI:30616"/>
        <dbReference type="ChEBI" id="CHEBI:33019"/>
        <dbReference type="ChEBI" id="CHEBI:82696"/>
        <dbReference type="ChEBI" id="CHEBI:456215"/>
        <dbReference type="EC" id="6.3.1.14"/>
    </reaction>
</comment>
<dbReference type="GO" id="GO:0017183">
    <property type="term" value="P:protein histidyl modification to diphthamide"/>
    <property type="evidence" value="ECO:0007669"/>
    <property type="project" value="TreeGrafter"/>
</dbReference>
<dbReference type="InterPro" id="IPR014729">
    <property type="entry name" value="Rossmann-like_a/b/a_fold"/>
</dbReference>
<dbReference type="InterPro" id="IPR002761">
    <property type="entry name" value="Diphthami_syn_dom"/>
</dbReference>
<dbReference type="Pfam" id="PF01902">
    <property type="entry name" value="Diphthami_syn_2"/>
    <property type="match status" value="1"/>
</dbReference>
<dbReference type="CDD" id="cd01994">
    <property type="entry name" value="AANH_PF0828-like"/>
    <property type="match status" value="1"/>
</dbReference>
<dbReference type="AlphaFoldDB" id="A0AAV8ZSZ3"/>
<evidence type="ECO:0000256" key="3">
    <source>
        <dbReference type="ARBA" id="ARBA00012089"/>
    </source>
</evidence>
<accession>A0AAV8ZSZ3</accession>